<feature type="compositionally biased region" description="Pro residues" evidence="1">
    <location>
        <begin position="25"/>
        <end position="34"/>
    </location>
</feature>
<dbReference type="Proteomes" id="UP000184096">
    <property type="component" value="Chromosome I"/>
</dbReference>
<evidence type="ECO:0000313" key="3">
    <source>
        <dbReference type="EMBL" id="SHN85687.1"/>
    </source>
</evidence>
<dbReference type="AlphaFoldDB" id="A0A1M7US23"/>
<dbReference type="OrthoDB" id="8140159at2"/>
<dbReference type="RefSeq" id="WP_072824080.1">
    <property type="nucleotide sequence ID" value="NZ_LT670849.1"/>
</dbReference>
<name>A0A1M7US23_9BRAD</name>
<protein>
    <submittedName>
        <fullName evidence="3">Uncharacterized protein</fullName>
    </submittedName>
</protein>
<sequence>MRVLSAAIVLTLLLSGPVFAQAKPPAAPQDPPKSPGQIEQEKNQDRAYKNSLGNIPDKPPADPWGQARAVDGSSSTTTTTNATKRNKSN</sequence>
<gene>
    <name evidence="3" type="ORF">SAMN05444170_6400</name>
</gene>
<feature type="signal peptide" evidence="2">
    <location>
        <begin position="1"/>
        <end position="20"/>
    </location>
</feature>
<accession>A0A1M7US23</accession>
<organism evidence="3 4">
    <name type="scientific">Bradyrhizobium erythrophlei</name>
    <dbReference type="NCBI Taxonomy" id="1437360"/>
    <lineage>
        <taxon>Bacteria</taxon>
        <taxon>Pseudomonadati</taxon>
        <taxon>Pseudomonadota</taxon>
        <taxon>Alphaproteobacteria</taxon>
        <taxon>Hyphomicrobiales</taxon>
        <taxon>Nitrobacteraceae</taxon>
        <taxon>Bradyrhizobium</taxon>
    </lineage>
</organism>
<evidence type="ECO:0000256" key="2">
    <source>
        <dbReference type="SAM" id="SignalP"/>
    </source>
</evidence>
<feature type="chain" id="PRO_5012048576" evidence="2">
    <location>
        <begin position="21"/>
        <end position="89"/>
    </location>
</feature>
<keyword evidence="4" id="KW-1185">Reference proteome</keyword>
<reference evidence="4" key="1">
    <citation type="submission" date="2016-11" db="EMBL/GenBank/DDBJ databases">
        <authorList>
            <person name="Varghese N."/>
            <person name="Submissions S."/>
        </authorList>
    </citation>
    <scope>NUCLEOTIDE SEQUENCE [LARGE SCALE GENOMIC DNA]</scope>
    <source>
        <strain evidence="4">GAS401</strain>
    </source>
</reference>
<feature type="region of interest" description="Disordered" evidence="1">
    <location>
        <begin position="21"/>
        <end position="89"/>
    </location>
</feature>
<feature type="compositionally biased region" description="Basic and acidic residues" evidence="1">
    <location>
        <begin position="39"/>
        <end position="48"/>
    </location>
</feature>
<dbReference type="EMBL" id="LT670849">
    <property type="protein sequence ID" value="SHN85687.1"/>
    <property type="molecule type" value="Genomic_DNA"/>
</dbReference>
<proteinExistence type="predicted"/>
<evidence type="ECO:0000256" key="1">
    <source>
        <dbReference type="SAM" id="MobiDB-lite"/>
    </source>
</evidence>
<evidence type="ECO:0000313" key="4">
    <source>
        <dbReference type="Proteomes" id="UP000184096"/>
    </source>
</evidence>
<keyword evidence="2" id="KW-0732">Signal</keyword>